<protein>
    <submittedName>
        <fullName evidence="2">Uncharacterized protein</fullName>
    </submittedName>
</protein>
<dbReference type="AlphaFoldDB" id="A0AAV5GVP9"/>
<name>A0AAV5GVP9_9BASI</name>
<reference evidence="2 3" key="1">
    <citation type="submission" date="2021-12" db="EMBL/GenBank/DDBJ databases">
        <title>High titer production of polyol ester of fatty acids by Rhodotorula paludigena BS15 towards product separation-free biomass refinery.</title>
        <authorList>
            <person name="Mano J."/>
            <person name="Ono H."/>
            <person name="Tanaka T."/>
            <person name="Naito K."/>
            <person name="Sushida H."/>
            <person name="Ike M."/>
            <person name="Tokuyasu K."/>
            <person name="Kitaoka M."/>
        </authorList>
    </citation>
    <scope>NUCLEOTIDE SEQUENCE [LARGE SCALE GENOMIC DNA]</scope>
    <source>
        <strain evidence="2 3">BS15</strain>
    </source>
</reference>
<evidence type="ECO:0000313" key="3">
    <source>
        <dbReference type="Proteomes" id="UP001342314"/>
    </source>
</evidence>
<feature type="compositionally biased region" description="Low complexity" evidence="1">
    <location>
        <begin position="282"/>
        <end position="295"/>
    </location>
</feature>
<dbReference type="EMBL" id="BQKY01000013">
    <property type="protein sequence ID" value="GJN93289.1"/>
    <property type="molecule type" value="Genomic_DNA"/>
</dbReference>
<proteinExistence type="predicted"/>
<accession>A0AAV5GVP9</accession>
<gene>
    <name evidence="2" type="ORF">Rhopal_006336-T1</name>
</gene>
<dbReference type="Proteomes" id="UP001342314">
    <property type="component" value="Unassembled WGS sequence"/>
</dbReference>
<evidence type="ECO:0000256" key="1">
    <source>
        <dbReference type="SAM" id="MobiDB-lite"/>
    </source>
</evidence>
<comment type="caution">
    <text evidence="2">The sequence shown here is derived from an EMBL/GenBank/DDBJ whole genome shotgun (WGS) entry which is preliminary data.</text>
</comment>
<evidence type="ECO:0000313" key="2">
    <source>
        <dbReference type="EMBL" id="GJN93289.1"/>
    </source>
</evidence>
<feature type="compositionally biased region" description="Basic and acidic residues" evidence="1">
    <location>
        <begin position="296"/>
        <end position="315"/>
    </location>
</feature>
<keyword evidence="3" id="KW-1185">Reference proteome</keyword>
<sequence>MDESLLLLDCTAPVELSSLSKLSPAELALAALRPDVAPLVRQRAFHVFLRRWKAAPEVHDKDPILQSSLTFPLPSDESVESLSSSELLLLQFNSRCTSVSLASAAAERFLALAHTAHDRVRLEPAVALLAVQECRVERSDRRNEWREKDDGMILRVEEDGVSVVKREEDKRALLRFDAGDIQSFVYLAGADDGTDSMQCTLLLQLSRLSLGALTTFKAADEVRLVLDLGVLSAKDAAFCVMRATAARWAKEKGFQCTVQRPTQPPVRSDKVPAPTKDPEGLSSGRPSSSSSAGSRRASDGSIRKQEHAAKKRDPDEGSSSSRDSKKRRSSEGSARSSDVPRKRHCGWQFVSELPAEPEWNPGYYARQIALLSSIAPEVEILAPNFDPDELALLTRLADPAKLPVLPQHAADPNPDRKHVPTERLGIEHIYHDTVKSVDLNVTRRILFGNDYPDLASYAVLTSKVIKARDAVAVGYDQVLQHRLYPRRTDSTCFDPIDKLIELVEKMRDNPLYRRHILLDADGTLIRKNLFNEIDIGVGPHRRFCRALAEIVKYEREAGAIG</sequence>
<organism evidence="2 3">
    <name type="scientific">Rhodotorula paludigena</name>
    <dbReference type="NCBI Taxonomy" id="86838"/>
    <lineage>
        <taxon>Eukaryota</taxon>
        <taxon>Fungi</taxon>
        <taxon>Dikarya</taxon>
        <taxon>Basidiomycota</taxon>
        <taxon>Pucciniomycotina</taxon>
        <taxon>Microbotryomycetes</taxon>
        <taxon>Sporidiobolales</taxon>
        <taxon>Sporidiobolaceae</taxon>
        <taxon>Rhodotorula</taxon>
    </lineage>
</organism>
<feature type="region of interest" description="Disordered" evidence="1">
    <location>
        <begin position="259"/>
        <end position="341"/>
    </location>
</feature>